<feature type="compositionally biased region" description="Low complexity" evidence="1">
    <location>
        <begin position="16"/>
        <end position="31"/>
    </location>
</feature>
<keyword evidence="4" id="KW-1185">Reference proteome</keyword>
<evidence type="ECO:0008006" key="5">
    <source>
        <dbReference type="Google" id="ProtNLM"/>
    </source>
</evidence>
<organism evidence="3 4">
    <name type="scientific">Virgisporangium aliadipatigenens</name>
    <dbReference type="NCBI Taxonomy" id="741659"/>
    <lineage>
        <taxon>Bacteria</taxon>
        <taxon>Bacillati</taxon>
        <taxon>Actinomycetota</taxon>
        <taxon>Actinomycetes</taxon>
        <taxon>Micromonosporales</taxon>
        <taxon>Micromonosporaceae</taxon>
        <taxon>Virgisporangium</taxon>
    </lineage>
</organism>
<feature type="compositionally biased region" description="Pro residues" evidence="1">
    <location>
        <begin position="40"/>
        <end position="55"/>
    </location>
</feature>
<feature type="region of interest" description="Disordered" evidence="1">
    <location>
        <begin position="16"/>
        <end position="89"/>
    </location>
</feature>
<dbReference type="Proteomes" id="UP000619260">
    <property type="component" value="Unassembled WGS sequence"/>
</dbReference>
<dbReference type="RefSeq" id="WP_203898005.1">
    <property type="nucleotide sequence ID" value="NZ_BOPF01000003.1"/>
</dbReference>
<feature type="chain" id="PRO_5039489244" description="Excalibur calcium-binding domain-containing protein" evidence="2">
    <location>
        <begin position="22"/>
        <end position="142"/>
    </location>
</feature>
<evidence type="ECO:0000256" key="1">
    <source>
        <dbReference type="SAM" id="MobiDB-lite"/>
    </source>
</evidence>
<proteinExistence type="predicted"/>
<feature type="compositionally biased region" description="Low complexity" evidence="1">
    <location>
        <begin position="56"/>
        <end position="65"/>
    </location>
</feature>
<feature type="compositionally biased region" description="Low complexity" evidence="1">
    <location>
        <begin position="77"/>
        <end position="88"/>
    </location>
</feature>
<comment type="caution">
    <text evidence="3">The sequence shown here is derived from an EMBL/GenBank/DDBJ whole genome shotgun (WGS) entry which is preliminary data.</text>
</comment>
<name>A0A8J4DN77_9ACTN</name>
<gene>
    <name evidence="3" type="ORF">Val02_09800</name>
</gene>
<sequence length="142" mass="13661">MTLRRLAATAALLVGTLAGCGAPPTEPAAEPARQEIAGSPEPPSSAPASPTPSPSPAAASPTTAAAPPPPPPPAAQPPAATTKAAPKPTCDPNYSGACVPIASDVDCAGGGGNGPAYVRGPVKVIGSDIYDLDRDGDGMGCD</sequence>
<dbReference type="EMBL" id="BOPF01000003">
    <property type="protein sequence ID" value="GIJ44094.1"/>
    <property type="molecule type" value="Genomic_DNA"/>
</dbReference>
<dbReference type="PROSITE" id="PS51257">
    <property type="entry name" value="PROKAR_LIPOPROTEIN"/>
    <property type="match status" value="1"/>
</dbReference>
<reference evidence="3" key="1">
    <citation type="submission" date="2021-01" db="EMBL/GenBank/DDBJ databases">
        <title>Whole genome shotgun sequence of Virgisporangium aliadipatigenens NBRC 105644.</title>
        <authorList>
            <person name="Komaki H."/>
            <person name="Tamura T."/>
        </authorList>
    </citation>
    <scope>NUCLEOTIDE SEQUENCE</scope>
    <source>
        <strain evidence="3">NBRC 105644</strain>
    </source>
</reference>
<keyword evidence="2" id="KW-0732">Signal</keyword>
<dbReference type="AlphaFoldDB" id="A0A8J4DN77"/>
<evidence type="ECO:0000313" key="3">
    <source>
        <dbReference type="EMBL" id="GIJ44094.1"/>
    </source>
</evidence>
<feature type="signal peptide" evidence="2">
    <location>
        <begin position="1"/>
        <end position="21"/>
    </location>
</feature>
<accession>A0A8J4DN77</accession>
<evidence type="ECO:0000313" key="4">
    <source>
        <dbReference type="Proteomes" id="UP000619260"/>
    </source>
</evidence>
<protein>
    <recommendedName>
        <fullName evidence="5">Excalibur calcium-binding domain-containing protein</fullName>
    </recommendedName>
</protein>
<evidence type="ECO:0000256" key="2">
    <source>
        <dbReference type="SAM" id="SignalP"/>
    </source>
</evidence>
<feature type="compositionally biased region" description="Pro residues" evidence="1">
    <location>
        <begin position="66"/>
        <end position="76"/>
    </location>
</feature>